<dbReference type="Proteomes" id="UP000694001">
    <property type="component" value="Chromosome"/>
</dbReference>
<dbReference type="KEGG" id="elio:KO353_04055"/>
<dbReference type="RefSeq" id="WP_218286470.1">
    <property type="nucleotide sequence ID" value="NZ_CP076448.1"/>
</dbReference>
<evidence type="ECO:0000256" key="1">
    <source>
        <dbReference type="HAMAP-Rule" id="MF_01385"/>
    </source>
</evidence>
<comment type="subcellular location">
    <subcellularLocation>
        <location evidence="1">Cytoplasm</location>
    </subcellularLocation>
</comment>
<keyword evidence="1" id="KW-0996">Nickel insertion</keyword>
<dbReference type="Pfam" id="PF01730">
    <property type="entry name" value="UreF"/>
    <property type="match status" value="1"/>
</dbReference>
<dbReference type="GO" id="GO:0016151">
    <property type="term" value="F:nickel cation binding"/>
    <property type="evidence" value="ECO:0007669"/>
    <property type="project" value="UniProtKB-UniRule"/>
</dbReference>
<dbReference type="GO" id="GO:0005737">
    <property type="term" value="C:cytoplasm"/>
    <property type="evidence" value="ECO:0007669"/>
    <property type="project" value="UniProtKB-SubCell"/>
</dbReference>
<keyword evidence="1" id="KW-0963">Cytoplasm</keyword>
<name>A0A975U4I2_9PROT</name>
<gene>
    <name evidence="1" type="primary">ureF</name>
    <name evidence="2" type="ORF">KO353_04055</name>
</gene>
<dbReference type="HAMAP" id="MF_01385">
    <property type="entry name" value="UreF"/>
    <property type="match status" value="1"/>
</dbReference>
<keyword evidence="1" id="KW-0143">Chaperone</keyword>
<protein>
    <recommendedName>
        <fullName evidence="1">Urease accessory protein UreF</fullName>
    </recommendedName>
</protein>
<keyword evidence="3" id="KW-1185">Reference proteome</keyword>
<sequence>MTAAPERMVESAPLWRLLLWCSPAFPVGSFSNSHGLEWSVEAGDVSDPASLTDWVDALLTAGAGWTDSVFLAHAHRAAVAADRASLSDLAEQASAFAASHEREVEMLAQGAAFARALAAGWPALAAALPQGDRLPYAVAFGAACGAAGIPLRTALVAHLQAFAGMVVSAAVRLVPLGQSDALRVLAALEPLVHAVAEAAAAAPLNAVGGAAFRSDIAAMAHETQYTRLFRT</sequence>
<dbReference type="PIRSF" id="PIRSF009467">
    <property type="entry name" value="Ureas_acces_UreF"/>
    <property type="match status" value="1"/>
</dbReference>
<accession>A0A975U4I2</accession>
<comment type="similarity">
    <text evidence="1">Belongs to the UreF family.</text>
</comment>
<comment type="function">
    <text evidence="1">Required for maturation of urease via the functional incorporation of the urease nickel metallocenter.</text>
</comment>
<dbReference type="AlphaFoldDB" id="A0A975U4I2"/>
<proteinExistence type="inferred from homology"/>
<dbReference type="InterPro" id="IPR002639">
    <property type="entry name" value="UreF"/>
</dbReference>
<organism evidence="2 3">
    <name type="scientific">Elioraea tepida</name>
    <dbReference type="NCBI Taxonomy" id="2843330"/>
    <lineage>
        <taxon>Bacteria</taxon>
        <taxon>Pseudomonadati</taxon>
        <taxon>Pseudomonadota</taxon>
        <taxon>Alphaproteobacteria</taxon>
        <taxon>Acetobacterales</taxon>
        <taxon>Elioraeaceae</taxon>
        <taxon>Elioraea</taxon>
    </lineage>
</organism>
<dbReference type="EMBL" id="CP076448">
    <property type="protein sequence ID" value="QXM25414.1"/>
    <property type="molecule type" value="Genomic_DNA"/>
</dbReference>
<dbReference type="PANTHER" id="PTHR33620">
    <property type="entry name" value="UREASE ACCESSORY PROTEIN F"/>
    <property type="match status" value="1"/>
</dbReference>
<comment type="subunit">
    <text evidence="1">UreD, UreF and UreG form a complex that acts as a GTP-hydrolysis-dependent molecular chaperone, activating the urease apoprotein by helping to assemble the nickel containing metallocenter of UreC. The UreE protein probably delivers the nickel.</text>
</comment>
<reference evidence="2" key="1">
    <citation type="submission" date="2021-06" db="EMBL/GenBank/DDBJ databases">
        <title>Elioraea tepida, sp. nov., a moderately thermophilic aerobic anoxygenic phototrophic bacterium isolated from an alkaline siliceous hot spring mat community in Yellowstone National Park, WY, USA.</title>
        <authorList>
            <person name="Saini M.K."/>
            <person name="Yoshida S."/>
            <person name="Sebastian A."/>
            <person name="Hirose S."/>
            <person name="Hara E."/>
            <person name="Tamaki H."/>
            <person name="Soulier N.T."/>
            <person name="Albert I."/>
            <person name="Hanada S."/>
            <person name="Bryant D.A."/>
            <person name="Tank M."/>
        </authorList>
    </citation>
    <scope>NUCLEOTIDE SEQUENCE</scope>
    <source>
        <strain evidence="2">MS-P2</strain>
    </source>
</reference>
<evidence type="ECO:0000313" key="2">
    <source>
        <dbReference type="EMBL" id="QXM25414.1"/>
    </source>
</evidence>
<evidence type="ECO:0000313" key="3">
    <source>
        <dbReference type="Proteomes" id="UP000694001"/>
    </source>
</evidence>
<dbReference type="PANTHER" id="PTHR33620:SF1">
    <property type="entry name" value="UREASE ACCESSORY PROTEIN F"/>
    <property type="match status" value="1"/>
</dbReference>